<protein>
    <submittedName>
        <fullName evidence="1">Uncharacterized protein</fullName>
    </submittedName>
</protein>
<evidence type="ECO:0000313" key="2">
    <source>
        <dbReference type="Proteomes" id="UP000248627"/>
    </source>
</evidence>
<organism evidence="1 2">
    <name type="scientific">Micromonospora endophytica</name>
    <dbReference type="NCBI Taxonomy" id="515350"/>
    <lineage>
        <taxon>Bacteria</taxon>
        <taxon>Bacillati</taxon>
        <taxon>Actinomycetota</taxon>
        <taxon>Actinomycetes</taxon>
        <taxon>Micromonosporales</taxon>
        <taxon>Micromonosporaceae</taxon>
        <taxon>Micromonospora</taxon>
    </lineage>
</organism>
<reference evidence="1 2" key="1">
    <citation type="submission" date="2018-01" db="EMBL/GenBank/DDBJ databases">
        <title>Draft genome sequence of Jishengella endophytica.</title>
        <authorList>
            <person name="Sahin N."/>
            <person name="Ay H."/>
            <person name="Saygin H."/>
        </authorList>
    </citation>
    <scope>NUCLEOTIDE SEQUENCE [LARGE SCALE GENOMIC DNA]</scope>
    <source>
        <strain evidence="1 2">DSM 45430</strain>
    </source>
</reference>
<dbReference type="OrthoDB" id="4225294at2"/>
<gene>
    <name evidence="1" type="ORF">C1I93_05585</name>
</gene>
<keyword evidence="2" id="KW-1185">Reference proteome</keyword>
<name>A0A2W2CLY2_9ACTN</name>
<dbReference type="RefSeq" id="WP_111242140.1">
    <property type="nucleotide sequence ID" value="NZ_AP023358.1"/>
</dbReference>
<comment type="caution">
    <text evidence="1">The sequence shown here is derived from an EMBL/GenBank/DDBJ whole genome shotgun (WGS) entry which is preliminary data.</text>
</comment>
<dbReference type="Proteomes" id="UP000248627">
    <property type="component" value="Unassembled WGS sequence"/>
</dbReference>
<evidence type="ECO:0000313" key="1">
    <source>
        <dbReference type="EMBL" id="PZF99542.1"/>
    </source>
</evidence>
<accession>A0A2W2CLY2</accession>
<dbReference type="EMBL" id="POTX01000022">
    <property type="protein sequence ID" value="PZF99542.1"/>
    <property type="molecule type" value="Genomic_DNA"/>
</dbReference>
<dbReference type="AlphaFoldDB" id="A0A2W2CLY2"/>
<sequence length="122" mass="13013">MKKVGIGIAVVLAVLCSGLGFSAYQLFATGKEMIKAGITRQQFDAQQVGAPETQVRAALPDPLTDLPDKDLYAGDPGKKGMPEGASCIYYSLALSEENGPDLWRFCFVNGTLAEKTSLTIPE</sequence>
<proteinExistence type="predicted"/>